<dbReference type="Gene3D" id="2.30.110.10">
    <property type="entry name" value="Electron Transport, Fmn-binding Protein, Chain A"/>
    <property type="match status" value="1"/>
</dbReference>
<evidence type="ECO:0000313" key="2">
    <source>
        <dbReference type="EMBL" id="MBB6481773.1"/>
    </source>
</evidence>
<dbReference type="SUPFAM" id="SSF50475">
    <property type="entry name" value="FMN-binding split barrel"/>
    <property type="match status" value="1"/>
</dbReference>
<protein>
    <submittedName>
        <fullName evidence="2">General stress protein 26</fullName>
    </submittedName>
</protein>
<gene>
    <name evidence="2" type="ORF">HNR50_003454</name>
</gene>
<evidence type="ECO:0000313" key="3">
    <source>
        <dbReference type="Proteomes" id="UP000587760"/>
    </source>
</evidence>
<organism evidence="2 3">
    <name type="scientific">Spirochaeta isovalerica</name>
    <dbReference type="NCBI Taxonomy" id="150"/>
    <lineage>
        <taxon>Bacteria</taxon>
        <taxon>Pseudomonadati</taxon>
        <taxon>Spirochaetota</taxon>
        <taxon>Spirochaetia</taxon>
        <taxon>Spirochaetales</taxon>
        <taxon>Spirochaetaceae</taxon>
        <taxon>Spirochaeta</taxon>
    </lineage>
</organism>
<dbReference type="AlphaFoldDB" id="A0A841RCU7"/>
<accession>A0A841RCU7</accession>
<dbReference type="RefSeq" id="WP_184748012.1">
    <property type="nucleotide sequence ID" value="NZ_JACHGJ010000008.1"/>
</dbReference>
<reference evidence="2 3" key="1">
    <citation type="submission" date="2020-08" db="EMBL/GenBank/DDBJ databases">
        <title>Genomic Encyclopedia of Type Strains, Phase IV (KMG-IV): sequencing the most valuable type-strain genomes for metagenomic binning, comparative biology and taxonomic classification.</title>
        <authorList>
            <person name="Goeker M."/>
        </authorList>
    </citation>
    <scope>NUCLEOTIDE SEQUENCE [LARGE SCALE GENOMIC DNA]</scope>
    <source>
        <strain evidence="2 3">DSM 2461</strain>
    </source>
</reference>
<dbReference type="Pfam" id="PF01243">
    <property type="entry name" value="PNPOx_N"/>
    <property type="match status" value="1"/>
</dbReference>
<evidence type="ECO:0000259" key="1">
    <source>
        <dbReference type="Pfam" id="PF01243"/>
    </source>
</evidence>
<proteinExistence type="predicted"/>
<feature type="domain" description="Pyridoxamine 5'-phosphate oxidase N-terminal" evidence="1">
    <location>
        <begin position="7"/>
        <end position="142"/>
    </location>
</feature>
<name>A0A841RCU7_9SPIO</name>
<comment type="caution">
    <text evidence="2">The sequence shown here is derived from an EMBL/GenBank/DDBJ whole genome shotgun (WGS) entry which is preliminary data.</text>
</comment>
<dbReference type="Proteomes" id="UP000587760">
    <property type="component" value="Unassembled WGS sequence"/>
</dbReference>
<dbReference type="InterPro" id="IPR011576">
    <property type="entry name" value="Pyridox_Oxase_N"/>
</dbReference>
<dbReference type="InterPro" id="IPR012349">
    <property type="entry name" value="Split_barrel_FMN-bd"/>
</dbReference>
<keyword evidence="3" id="KW-1185">Reference proteome</keyword>
<sequence length="153" mass="18183">MEKKEILEKIKELYKECFVFYLATVDANGNPGIRAVENLRYPVNYPELVDKFAGMENCFDLYMSTFKSSGKYRDLEKNDKASVYFHKSPEWFGVSMLCDVVILDDKESRKKFWADKFDYFWKGIDDPEYKLIKLVPIKIDGWTGEHQFHYENI</sequence>
<dbReference type="EMBL" id="JACHGJ010000008">
    <property type="protein sequence ID" value="MBB6481773.1"/>
    <property type="molecule type" value="Genomic_DNA"/>
</dbReference>
<dbReference type="PANTHER" id="PTHR34818">
    <property type="entry name" value="PROTEIN BLI-3"/>
    <property type="match status" value="1"/>
</dbReference>
<dbReference type="InterPro" id="IPR052917">
    <property type="entry name" value="Stress-Dev_Protein"/>
</dbReference>
<dbReference type="PANTHER" id="PTHR34818:SF1">
    <property type="entry name" value="PROTEIN BLI-3"/>
    <property type="match status" value="1"/>
</dbReference>